<keyword evidence="2 4" id="KW-0238">DNA-binding</keyword>
<dbReference type="Gene3D" id="1.10.10.60">
    <property type="entry name" value="Homeodomain-like"/>
    <property type="match status" value="1"/>
</dbReference>
<dbReference type="InterPro" id="IPR036271">
    <property type="entry name" value="Tet_transcr_reg_TetR-rel_C_sf"/>
</dbReference>
<dbReference type="InterPro" id="IPR001647">
    <property type="entry name" value="HTH_TetR"/>
</dbReference>
<evidence type="ECO:0000256" key="3">
    <source>
        <dbReference type="ARBA" id="ARBA00023163"/>
    </source>
</evidence>
<keyword evidence="8" id="KW-1185">Reference proteome</keyword>
<dbReference type="Proteomes" id="UP000462055">
    <property type="component" value="Unassembled WGS sequence"/>
</dbReference>
<evidence type="ECO:0000313" key="8">
    <source>
        <dbReference type="Proteomes" id="UP000462055"/>
    </source>
</evidence>
<dbReference type="InterPro" id="IPR009057">
    <property type="entry name" value="Homeodomain-like_sf"/>
</dbReference>
<dbReference type="InterPro" id="IPR050109">
    <property type="entry name" value="HTH-type_TetR-like_transc_reg"/>
</dbReference>
<feature type="compositionally biased region" description="Polar residues" evidence="5">
    <location>
        <begin position="85"/>
        <end position="96"/>
    </location>
</feature>
<dbReference type="PROSITE" id="PS50977">
    <property type="entry name" value="HTH_TETR_2"/>
    <property type="match status" value="1"/>
</dbReference>
<evidence type="ECO:0000256" key="1">
    <source>
        <dbReference type="ARBA" id="ARBA00023015"/>
    </source>
</evidence>
<dbReference type="PANTHER" id="PTHR30055:SF234">
    <property type="entry name" value="HTH-TYPE TRANSCRIPTIONAL REGULATOR BETI"/>
    <property type="match status" value="1"/>
</dbReference>
<dbReference type="PRINTS" id="PR00455">
    <property type="entry name" value="HTHTETR"/>
</dbReference>
<dbReference type="PANTHER" id="PTHR30055">
    <property type="entry name" value="HTH-TYPE TRANSCRIPTIONAL REGULATOR RUTR"/>
    <property type="match status" value="1"/>
</dbReference>
<dbReference type="AlphaFoldDB" id="A0A6I4MMT5"/>
<comment type="caution">
    <text evidence="7">The sequence shown here is derived from an EMBL/GenBank/DDBJ whole genome shotgun (WGS) entry which is preliminary data.</text>
</comment>
<evidence type="ECO:0000313" key="7">
    <source>
        <dbReference type="EMBL" id="MWA05424.1"/>
    </source>
</evidence>
<dbReference type="EMBL" id="WBMS02000037">
    <property type="protein sequence ID" value="MWA05424.1"/>
    <property type="molecule type" value="Genomic_DNA"/>
</dbReference>
<name>A0A6I4MMT5_9ACTN</name>
<dbReference type="GO" id="GO:0000976">
    <property type="term" value="F:transcription cis-regulatory region binding"/>
    <property type="evidence" value="ECO:0007669"/>
    <property type="project" value="TreeGrafter"/>
</dbReference>
<keyword evidence="3" id="KW-0804">Transcription</keyword>
<dbReference type="SUPFAM" id="SSF48498">
    <property type="entry name" value="Tetracyclin repressor-like, C-terminal domain"/>
    <property type="match status" value="1"/>
</dbReference>
<organism evidence="7 8">
    <name type="scientific">Actinomadura physcomitrii</name>
    <dbReference type="NCBI Taxonomy" id="2650748"/>
    <lineage>
        <taxon>Bacteria</taxon>
        <taxon>Bacillati</taxon>
        <taxon>Actinomycetota</taxon>
        <taxon>Actinomycetes</taxon>
        <taxon>Streptosporangiales</taxon>
        <taxon>Thermomonosporaceae</taxon>
        <taxon>Actinomadura</taxon>
    </lineage>
</organism>
<protein>
    <submittedName>
        <fullName evidence="7">TetR family transcriptional regulator</fullName>
    </submittedName>
</protein>
<feature type="compositionally biased region" description="Low complexity" evidence="5">
    <location>
        <begin position="1"/>
        <end position="13"/>
    </location>
</feature>
<sequence length="332" mass="35354">MPDGSGRAPGPGRRSARPDRARAGRTAGTGSSPRAFGAGSGGGRRGSGEELDHAFSPGERGTTTCDRRPAVRRDGDHTWRGRNILTRQSVVNTGPSARTAAGTIPDVNQPTRESAGRPDDTSAKPARKPRNRSWRQVEESAEIKAGIVRAATEVFAERGYQQTTLSEIARLRGLSRSGVLHHFASKEALFQAVLDELQTEAGRRFAPVNEAGPLLDHIRDLAVFLGTSEEVRLSLRLVHVLEGEGIAGNEAARAFAERRAQGIREMIISLLESARRGGEIAADTDLDAAAALISGTINGLQKLSLIDASLDVGASFELFADMLAARLAARRG</sequence>
<proteinExistence type="predicted"/>
<feature type="domain" description="HTH tetR-type" evidence="6">
    <location>
        <begin position="141"/>
        <end position="201"/>
    </location>
</feature>
<reference evidence="7" key="1">
    <citation type="submission" date="2019-12" db="EMBL/GenBank/DDBJ databases">
        <title>Actinomadura physcomitrii sp. nov., a novel actinomycete isolated from moss [Physcomitrium sphaericum (Ludw) Fuernr].</title>
        <authorList>
            <person name="Zhuang X."/>
        </authorList>
    </citation>
    <scope>NUCLEOTIDE SEQUENCE [LARGE SCALE GENOMIC DNA]</scope>
    <source>
        <strain evidence="7">LD22</strain>
    </source>
</reference>
<feature type="compositionally biased region" description="Basic and acidic residues" evidence="5">
    <location>
        <begin position="65"/>
        <end position="79"/>
    </location>
</feature>
<evidence type="ECO:0000256" key="2">
    <source>
        <dbReference type="ARBA" id="ARBA00023125"/>
    </source>
</evidence>
<dbReference type="GO" id="GO:0003700">
    <property type="term" value="F:DNA-binding transcription factor activity"/>
    <property type="evidence" value="ECO:0007669"/>
    <property type="project" value="TreeGrafter"/>
</dbReference>
<evidence type="ECO:0000256" key="5">
    <source>
        <dbReference type="SAM" id="MobiDB-lite"/>
    </source>
</evidence>
<accession>A0A6I4MMT5</accession>
<dbReference type="Gene3D" id="1.10.357.10">
    <property type="entry name" value="Tetracycline Repressor, domain 2"/>
    <property type="match status" value="1"/>
</dbReference>
<keyword evidence="1" id="KW-0805">Transcription regulation</keyword>
<feature type="region of interest" description="Disordered" evidence="5">
    <location>
        <begin position="1"/>
        <end position="137"/>
    </location>
</feature>
<dbReference type="Pfam" id="PF00440">
    <property type="entry name" value="TetR_N"/>
    <property type="match status" value="1"/>
</dbReference>
<evidence type="ECO:0000259" key="6">
    <source>
        <dbReference type="PROSITE" id="PS50977"/>
    </source>
</evidence>
<gene>
    <name evidence="7" type="ORF">F8568_034690</name>
</gene>
<feature type="DNA-binding region" description="H-T-H motif" evidence="4">
    <location>
        <begin position="164"/>
        <end position="183"/>
    </location>
</feature>
<evidence type="ECO:0000256" key="4">
    <source>
        <dbReference type="PROSITE-ProRule" id="PRU00335"/>
    </source>
</evidence>
<dbReference type="SUPFAM" id="SSF46689">
    <property type="entry name" value="Homeodomain-like"/>
    <property type="match status" value="1"/>
</dbReference>